<protein>
    <submittedName>
        <fullName evidence="7">Hydroxymethylglutaryl-CoA lyase</fullName>
        <ecNumber evidence="7">4.1.3.4</ecNumber>
    </submittedName>
</protein>
<dbReference type="OrthoDB" id="9784013at2"/>
<comment type="caution">
    <text evidence="7">The sequence shown here is derived from an EMBL/GenBank/DDBJ whole genome shotgun (WGS) entry which is preliminary data.</text>
</comment>
<comment type="similarity">
    <text evidence="1">Belongs to the HMG-CoA lyase family.</text>
</comment>
<dbReference type="EMBL" id="JMQN01000012">
    <property type="protein sequence ID" value="KEA65244.1"/>
    <property type="molecule type" value="Genomic_DNA"/>
</dbReference>
<gene>
    <name evidence="7" type="ORF">ADIMK_0566</name>
</gene>
<dbReference type="InterPro" id="IPR002034">
    <property type="entry name" value="AIPM/Hcit_synth_CS"/>
</dbReference>
<keyword evidence="4 7" id="KW-0456">Lyase</keyword>
<keyword evidence="3" id="KW-0479">Metal-binding</keyword>
<dbReference type="EC" id="4.1.3.4" evidence="7"/>
<evidence type="ECO:0000256" key="5">
    <source>
        <dbReference type="RuleBase" id="RU003523"/>
    </source>
</evidence>
<sequence length="314" mass="33851">MSLVETLYPNDRVIIREVGLRDGIQMAEVYPDTEQKKRWIRAEYDAGVRHFEIGSFLPVSRFPQFADVREIIDFTHSLPGAVAVALVLNERGIEEALKANVDELTVVMSATEEHNQANARRSRKDSIKAIRHAVVLRDQLNPNAIINAGISMAFGCSIAGHVDPDEVIRIAQACLDAGVDTVGVADTVGYGGPTEVSAVCERMTRLLSGRPYVVHLHNTRGTGLANAAAALKAGATIFDASLGGLGGCPFAPGATGNVVIEDMVYLAEKMGFATGIDIEQLVQARKLIKESMPDEPLYGDIAKSSLPKNFVYCS</sequence>
<proteinExistence type="inferred from homology"/>
<evidence type="ECO:0000256" key="4">
    <source>
        <dbReference type="ARBA" id="ARBA00023239"/>
    </source>
</evidence>
<dbReference type="RefSeq" id="WP_036183370.1">
    <property type="nucleotide sequence ID" value="NZ_JMQN01000012.1"/>
</dbReference>
<dbReference type="GO" id="GO:0046951">
    <property type="term" value="P:ketone body biosynthetic process"/>
    <property type="evidence" value="ECO:0007669"/>
    <property type="project" value="TreeGrafter"/>
</dbReference>
<dbReference type="GO" id="GO:0006552">
    <property type="term" value="P:L-leucine catabolic process"/>
    <property type="evidence" value="ECO:0007669"/>
    <property type="project" value="TreeGrafter"/>
</dbReference>
<keyword evidence="8" id="KW-1185">Reference proteome</keyword>
<evidence type="ECO:0000256" key="3">
    <source>
        <dbReference type="ARBA" id="ARBA00022723"/>
    </source>
</evidence>
<reference evidence="7 8" key="1">
    <citation type="submission" date="2014-04" db="EMBL/GenBank/DDBJ databases">
        <title>Marinobacterium kochiensis sp. nov., isolated from sediment sample collected from Kochi backwaters in Kerala, India.</title>
        <authorList>
            <person name="Singh A."/>
            <person name="Pinnaka A.K."/>
        </authorList>
    </citation>
    <scope>NUCLEOTIDE SEQUENCE [LARGE SCALE GENOMIC DNA]</scope>
    <source>
        <strain evidence="7 8">AK27</strain>
    </source>
</reference>
<dbReference type="PANTHER" id="PTHR42738:SF7">
    <property type="entry name" value="HYDROXYMETHYLGLUTARYL-COA LYASE"/>
    <property type="match status" value="1"/>
</dbReference>
<dbReference type="InterPro" id="IPR000891">
    <property type="entry name" value="PYR_CT"/>
</dbReference>
<evidence type="ECO:0000259" key="6">
    <source>
        <dbReference type="PROSITE" id="PS50991"/>
    </source>
</evidence>
<dbReference type="InterPro" id="IPR043594">
    <property type="entry name" value="HMGL"/>
</dbReference>
<comment type="similarity">
    <text evidence="5">Belongs to the alpha-IPM synthase/homocitrate synthase family.</text>
</comment>
<dbReference type="SUPFAM" id="SSF51569">
    <property type="entry name" value="Aldolase"/>
    <property type="match status" value="1"/>
</dbReference>
<evidence type="ECO:0000256" key="1">
    <source>
        <dbReference type="ARBA" id="ARBA00009405"/>
    </source>
</evidence>
<evidence type="ECO:0000313" key="8">
    <source>
        <dbReference type="Proteomes" id="UP000028252"/>
    </source>
</evidence>
<dbReference type="PANTHER" id="PTHR42738">
    <property type="entry name" value="HYDROXYMETHYLGLUTARYL-COA LYASE"/>
    <property type="match status" value="1"/>
</dbReference>
<name>A0A081G389_9GAMM</name>
<evidence type="ECO:0000256" key="2">
    <source>
        <dbReference type="ARBA" id="ARBA00022679"/>
    </source>
</evidence>
<dbReference type="AlphaFoldDB" id="A0A081G389"/>
<dbReference type="Pfam" id="PF00682">
    <property type="entry name" value="HMGL-like"/>
    <property type="match status" value="1"/>
</dbReference>
<dbReference type="CDD" id="cd07938">
    <property type="entry name" value="DRE_TIM_HMGL"/>
    <property type="match status" value="1"/>
</dbReference>
<dbReference type="Gene3D" id="3.20.20.70">
    <property type="entry name" value="Aldolase class I"/>
    <property type="match status" value="1"/>
</dbReference>
<dbReference type="GO" id="GO:0046912">
    <property type="term" value="F:acyltransferase activity, acyl groups converted into alkyl on transfer"/>
    <property type="evidence" value="ECO:0007669"/>
    <property type="project" value="InterPro"/>
</dbReference>
<dbReference type="NCBIfam" id="NF004283">
    <property type="entry name" value="PRK05692.1"/>
    <property type="match status" value="1"/>
</dbReference>
<dbReference type="GO" id="GO:0004419">
    <property type="term" value="F:hydroxymethylglutaryl-CoA lyase activity"/>
    <property type="evidence" value="ECO:0007669"/>
    <property type="project" value="UniProtKB-EC"/>
</dbReference>
<dbReference type="STRING" id="1232683.ADIMK_0566"/>
<dbReference type="PROSITE" id="PS50991">
    <property type="entry name" value="PYR_CT"/>
    <property type="match status" value="1"/>
</dbReference>
<dbReference type="GO" id="GO:0046872">
    <property type="term" value="F:metal ion binding"/>
    <property type="evidence" value="ECO:0007669"/>
    <property type="project" value="UniProtKB-KW"/>
</dbReference>
<dbReference type="InterPro" id="IPR013785">
    <property type="entry name" value="Aldolase_TIM"/>
</dbReference>
<organism evidence="7 8">
    <name type="scientific">Marinobacterium lacunae</name>
    <dbReference type="NCBI Taxonomy" id="1232683"/>
    <lineage>
        <taxon>Bacteria</taxon>
        <taxon>Pseudomonadati</taxon>
        <taxon>Pseudomonadota</taxon>
        <taxon>Gammaproteobacteria</taxon>
        <taxon>Oceanospirillales</taxon>
        <taxon>Oceanospirillaceae</taxon>
        <taxon>Marinobacterium</taxon>
    </lineage>
</organism>
<dbReference type="eggNOG" id="COG0119">
    <property type="taxonomic scope" value="Bacteria"/>
</dbReference>
<dbReference type="PATRIC" id="fig|1232683.4.peg.558"/>
<evidence type="ECO:0000313" key="7">
    <source>
        <dbReference type="EMBL" id="KEA65244.1"/>
    </source>
</evidence>
<feature type="domain" description="Pyruvate carboxyltransferase" evidence="6">
    <location>
        <begin position="13"/>
        <end position="282"/>
    </location>
</feature>
<accession>A0A081G389</accession>
<dbReference type="Proteomes" id="UP000028252">
    <property type="component" value="Unassembled WGS sequence"/>
</dbReference>
<keyword evidence="2 5" id="KW-0808">Transferase</keyword>
<dbReference type="PROSITE" id="PS00815">
    <property type="entry name" value="AIPM_HOMOCIT_SYNTH_1"/>
    <property type="match status" value="1"/>
</dbReference>